<dbReference type="GO" id="GO:0016787">
    <property type="term" value="F:hydrolase activity"/>
    <property type="evidence" value="ECO:0007669"/>
    <property type="project" value="UniProtKB-KW"/>
</dbReference>
<keyword evidence="4" id="KW-1185">Reference proteome</keyword>
<dbReference type="OrthoDB" id="6495301at2759"/>
<sequence length="272" mass="30110">MDDVEYAPGLSFALHLPPNPAPASSKPLLCWVHGGAWRSESKDDHRQTAARIAHATNCAVALPDYRLSTQHNSLHHPAHAQDVLNFLHFILVPANLPAHLASTYDPSKIYLIGHSCSAHMLASIYLAPAPPLVPVLAPSPALLRATKALLLTEGIYDLDLLLRSFPSYKPWFVANAFGDLPSYAHVNVATFTLRDLSHHLRWLIVHDQNDPLVDTVQSRSFHDHLAALYSAISREENVRLDLDRLTVKGHNEIFAEDAYIELVAQFVANKVA</sequence>
<proteinExistence type="predicted"/>
<protein>
    <submittedName>
        <fullName evidence="3">Alpha/Beta hydrolase protein</fullName>
    </submittedName>
</protein>
<dbReference type="InterPro" id="IPR029058">
    <property type="entry name" value="AB_hydrolase_fold"/>
</dbReference>
<evidence type="ECO:0000313" key="3">
    <source>
        <dbReference type="EMBL" id="KAH8106718.1"/>
    </source>
</evidence>
<dbReference type="Proteomes" id="UP000813824">
    <property type="component" value="Unassembled WGS sequence"/>
</dbReference>
<dbReference type="SUPFAM" id="SSF53474">
    <property type="entry name" value="alpha/beta-Hydrolases"/>
    <property type="match status" value="1"/>
</dbReference>
<evidence type="ECO:0000256" key="1">
    <source>
        <dbReference type="ARBA" id="ARBA00022801"/>
    </source>
</evidence>
<evidence type="ECO:0000313" key="4">
    <source>
        <dbReference type="Proteomes" id="UP000813824"/>
    </source>
</evidence>
<name>A0A8K0UWH9_9AGAR</name>
<comment type="caution">
    <text evidence="3">The sequence shown here is derived from an EMBL/GenBank/DDBJ whole genome shotgun (WGS) entry which is preliminary data.</text>
</comment>
<dbReference type="InterPro" id="IPR050300">
    <property type="entry name" value="GDXG_lipolytic_enzyme"/>
</dbReference>
<feature type="domain" description="Alpha/beta hydrolase fold-3" evidence="2">
    <location>
        <begin position="30"/>
        <end position="140"/>
    </location>
</feature>
<evidence type="ECO:0000259" key="2">
    <source>
        <dbReference type="Pfam" id="PF07859"/>
    </source>
</evidence>
<accession>A0A8K0UWH9</accession>
<reference evidence="3" key="1">
    <citation type="journal article" date="2021" name="New Phytol.">
        <title>Evolutionary innovations through gain and loss of genes in the ectomycorrhizal Boletales.</title>
        <authorList>
            <person name="Wu G."/>
            <person name="Miyauchi S."/>
            <person name="Morin E."/>
            <person name="Kuo A."/>
            <person name="Drula E."/>
            <person name="Varga T."/>
            <person name="Kohler A."/>
            <person name="Feng B."/>
            <person name="Cao Y."/>
            <person name="Lipzen A."/>
            <person name="Daum C."/>
            <person name="Hundley H."/>
            <person name="Pangilinan J."/>
            <person name="Johnson J."/>
            <person name="Barry K."/>
            <person name="LaButti K."/>
            <person name="Ng V."/>
            <person name="Ahrendt S."/>
            <person name="Min B."/>
            <person name="Choi I.G."/>
            <person name="Park H."/>
            <person name="Plett J.M."/>
            <person name="Magnuson J."/>
            <person name="Spatafora J.W."/>
            <person name="Nagy L.G."/>
            <person name="Henrissat B."/>
            <person name="Grigoriev I.V."/>
            <person name="Yang Z.L."/>
            <person name="Xu J."/>
            <person name="Martin F.M."/>
        </authorList>
    </citation>
    <scope>NUCLEOTIDE SEQUENCE</scope>
    <source>
        <strain evidence="3">KKN 215</strain>
    </source>
</reference>
<dbReference type="PANTHER" id="PTHR48081:SF33">
    <property type="entry name" value="KYNURENINE FORMAMIDASE"/>
    <property type="match status" value="1"/>
</dbReference>
<dbReference type="InterPro" id="IPR013094">
    <property type="entry name" value="AB_hydrolase_3"/>
</dbReference>
<gene>
    <name evidence="3" type="ORF">BXZ70DRAFT_914775</name>
</gene>
<organism evidence="3 4">
    <name type="scientific">Cristinia sonorae</name>
    <dbReference type="NCBI Taxonomy" id="1940300"/>
    <lineage>
        <taxon>Eukaryota</taxon>
        <taxon>Fungi</taxon>
        <taxon>Dikarya</taxon>
        <taxon>Basidiomycota</taxon>
        <taxon>Agaricomycotina</taxon>
        <taxon>Agaricomycetes</taxon>
        <taxon>Agaricomycetidae</taxon>
        <taxon>Agaricales</taxon>
        <taxon>Pleurotineae</taxon>
        <taxon>Stephanosporaceae</taxon>
        <taxon>Cristinia</taxon>
    </lineage>
</organism>
<dbReference type="Gene3D" id="3.40.50.1820">
    <property type="entry name" value="alpha/beta hydrolase"/>
    <property type="match status" value="1"/>
</dbReference>
<keyword evidence="1 3" id="KW-0378">Hydrolase</keyword>
<dbReference type="PANTHER" id="PTHR48081">
    <property type="entry name" value="AB HYDROLASE SUPERFAMILY PROTEIN C4A8.06C"/>
    <property type="match status" value="1"/>
</dbReference>
<dbReference type="AlphaFoldDB" id="A0A8K0UWH9"/>
<dbReference type="EMBL" id="JAEVFJ010000002">
    <property type="protein sequence ID" value="KAH8106718.1"/>
    <property type="molecule type" value="Genomic_DNA"/>
</dbReference>
<dbReference type="Pfam" id="PF07859">
    <property type="entry name" value="Abhydrolase_3"/>
    <property type="match status" value="1"/>
</dbReference>